<evidence type="ECO:0000313" key="12">
    <source>
        <dbReference type="EMBL" id="KAJ9591142.1"/>
    </source>
</evidence>
<dbReference type="PROSITE" id="PS00584">
    <property type="entry name" value="PFKB_KINASES_2"/>
    <property type="match status" value="1"/>
</dbReference>
<dbReference type="EC" id="2.7.1.20" evidence="3 10"/>
<dbReference type="CDD" id="cd01168">
    <property type="entry name" value="adenosine_kinase"/>
    <property type="match status" value="1"/>
</dbReference>
<dbReference type="Gene3D" id="3.40.1190.20">
    <property type="match status" value="1"/>
</dbReference>
<feature type="domain" description="Carbohydrate kinase PfkB" evidence="11">
    <location>
        <begin position="61"/>
        <end position="359"/>
    </location>
</feature>
<dbReference type="GO" id="GO:0044209">
    <property type="term" value="P:AMP salvage"/>
    <property type="evidence" value="ECO:0007669"/>
    <property type="project" value="UniProtKB-UniRule"/>
</dbReference>
<dbReference type="GO" id="GO:0006166">
    <property type="term" value="P:purine ribonucleoside salvage"/>
    <property type="evidence" value="ECO:0007669"/>
    <property type="project" value="UniProtKB-KW"/>
</dbReference>
<evidence type="ECO:0000256" key="3">
    <source>
        <dbReference type="ARBA" id="ARBA00012119"/>
    </source>
</evidence>
<keyword evidence="10" id="KW-0460">Magnesium</keyword>
<dbReference type="Proteomes" id="UP001233999">
    <property type="component" value="Unassembled WGS sequence"/>
</dbReference>
<dbReference type="InterPro" id="IPR029056">
    <property type="entry name" value="Ribokinase-like"/>
</dbReference>
<evidence type="ECO:0000259" key="11">
    <source>
        <dbReference type="Pfam" id="PF00294"/>
    </source>
</evidence>
<comment type="subunit">
    <text evidence="10">Monomer.</text>
</comment>
<keyword evidence="8 10" id="KW-0067">ATP-binding</keyword>
<comment type="similarity">
    <text evidence="2 10">Belongs to the carbohydrate kinase PfkB family.</text>
</comment>
<reference evidence="12" key="2">
    <citation type="submission" date="2023-05" db="EMBL/GenBank/DDBJ databases">
        <authorList>
            <person name="Fouks B."/>
        </authorList>
    </citation>
    <scope>NUCLEOTIDE SEQUENCE</scope>
    <source>
        <strain evidence="12">Stay&amp;Tobe</strain>
        <tissue evidence="12">Testes</tissue>
    </source>
</reference>
<dbReference type="PANTHER" id="PTHR45769:SF3">
    <property type="entry name" value="ADENOSINE KINASE"/>
    <property type="match status" value="1"/>
</dbReference>
<evidence type="ECO:0000313" key="13">
    <source>
        <dbReference type="Proteomes" id="UP001233999"/>
    </source>
</evidence>
<name>A0AAD8A2B7_DIPPU</name>
<organism evidence="12 13">
    <name type="scientific">Diploptera punctata</name>
    <name type="common">Pacific beetle cockroach</name>
    <dbReference type="NCBI Taxonomy" id="6984"/>
    <lineage>
        <taxon>Eukaryota</taxon>
        <taxon>Metazoa</taxon>
        <taxon>Ecdysozoa</taxon>
        <taxon>Arthropoda</taxon>
        <taxon>Hexapoda</taxon>
        <taxon>Insecta</taxon>
        <taxon>Pterygota</taxon>
        <taxon>Neoptera</taxon>
        <taxon>Polyneoptera</taxon>
        <taxon>Dictyoptera</taxon>
        <taxon>Blattodea</taxon>
        <taxon>Blaberoidea</taxon>
        <taxon>Blaberidae</taxon>
        <taxon>Diplopterinae</taxon>
        <taxon>Diploptera</taxon>
    </lineage>
</organism>
<dbReference type="Pfam" id="PF00294">
    <property type="entry name" value="PfkB"/>
    <property type="match status" value="1"/>
</dbReference>
<dbReference type="GO" id="GO:0006144">
    <property type="term" value="P:purine nucleobase metabolic process"/>
    <property type="evidence" value="ECO:0007669"/>
    <property type="project" value="TreeGrafter"/>
</dbReference>
<evidence type="ECO:0000256" key="1">
    <source>
        <dbReference type="ARBA" id="ARBA00004801"/>
    </source>
</evidence>
<evidence type="ECO:0000256" key="2">
    <source>
        <dbReference type="ARBA" id="ARBA00010688"/>
    </source>
</evidence>
<feature type="active site" description="Proton acceptor" evidence="9">
    <location>
        <position position="320"/>
    </location>
</feature>
<dbReference type="EMBL" id="JASPKZ010003884">
    <property type="protein sequence ID" value="KAJ9591142.1"/>
    <property type="molecule type" value="Genomic_DNA"/>
</dbReference>
<keyword evidence="13" id="KW-1185">Reference proteome</keyword>
<comment type="cofactor">
    <cofactor evidence="10">
        <name>Mg(2+)</name>
        <dbReference type="ChEBI" id="CHEBI:18420"/>
    </cofactor>
    <text evidence="10">Binds 3 Mg(2+) ions per subunit.</text>
</comment>
<dbReference type="GO" id="GO:0005634">
    <property type="term" value="C:nucleus"/>
    <property type="evidence" value="ECO:0007669"/>
    <property type="project" value="UniProtKB-SubCell"/>
</dbReference>
<comment type="function">
    <text evidence="10">ATP dependent phosphorylation of adenosine and other related nucleoside analogs to monophosphate derivatives.</text>
</comment>
<evidence type="ECO:0000256" key="4">
    <source>
        <dbReference type="ARBA" id="ARBA00022679"/>
    </source>
</evidence>
<keyword evidence="10" id="KW-0539">Nucleus</keyword>
<evidence type="ECO:0000256" key="6">
    <source>
        <dbReference type="ARBA" id="ARBA00022741"/>
    </source>
</evidence>
<comment type="pathway">
    <text evidence="1 10">Purine metabolism; AMP biosynthesis via salvage pathway; AMP from adenosine: step 1/1.</text>
</comment>
<keyword evidence="4 10" id="KW-0808">Transferase</keyword>
<comment type="catalytic activity">
    <reaction evidence="10">
        <text>adenosine + ATP = AMP + ADP + H(+)</text>
        <dbReference type="Rhea" id="RHEA:20824"/>
        <dbReference type="ChEBI" id="CHEBI:15378"/>
        <dbReference type="ChEBI" id="CHEBI:16335"/>
        <dbReference type="ChEBI" id="CHEBI:30616"/>
        <dbReference type="ChEBI" id="CHEBI:456215"/>
        <dbReference type="ChEBI" id="CHEBI:456216"/>
        <dbReference type="EC" id="2.7.1.20"/>
    </reaction>
</comment>
<comment type="caution">
    <text evidence="12">The sequence shown here is derived from an EMBL/GenBank/DDBJ whole genome shotgun (WGS) entry which is preliminary data.</text>
</comment>
<dbReference type="PANTHER" id="PTHR45769">
    <property type="entry name" value="ADENOSINE KINASE"/>
    <property type="match status" value="1"/>
</dbReference>
<keyword evidence="5 10" id="KW-0660">Purine salvage</keyword>
<dbReference type="InterPro" id="IPR002173">
    <property type="entry name" value="Carboh/pur_kinase_PfkB_CS"/>
</dbReference>
<evidence type="ECO:0000256" key="7">
    <source>
        <dbReference type="ARBA" id="ARBA00022777"/>
    </source>
</evidence>
<evidence type="ECO:0000256" key="5">
    <source>
        <dbReference type="ARBA" id="ARBA00022726"/>
    </source>
</evidence>
<evidence type="ECO:0000256" key="9">
    <source>
        <dbReference type="PIRSR" id="PIRSR601805-1"/>
    </source>
</evidence>
<protein>
    <recommendedName>
        <fullName evidence="3 10">Adenosine kinase</fullName>
        <shortName evidence="10">AK</shortName>
        <ecNumber evidence="3 10">2.7.1.20</ecNumber>
    </recommendedName>
    <alternativeName>
        <fullName evidence="10">Adenosine 5'-phosphotransferase</fullName>
    </alternativeName>
</protein>
<dbReference type="PRINTS" id="PR00989">
    <property type="entry name" value="ADENOKINASE"/>
</dbReference>
<dbReference type="InterPro" id="IPR001805">
    <property type="entry name" value="Adenokinase"/>
</dbReference>
<sequence length="371" mass="41631">MKFILEKYKAPILAAFGNPLLDMCTRITDLNILNTYGLTLNCEKELKEGELKIFADIRNRYEVEYHAGGSAQNTLRIFQWLINSPFYSVFLGGIGEDEEGKMLESLVKNAGVDTRYKYHKNHATGSCLALITGENRCLLANLCAANVYKPQDLEVEENIDILNKVYMIYIESFFISHSYDVALQLLDFCKTRKTPLIFSIGSVYMFNDFARELITLSKNANIVFGNKEEFMELARAMGLNLMNVKSTLLALHSMINKEHEFLDHGFGQYLKQLGKVLVMTDGKNPVLCVYGGINSKPVLVEYAVPEMKVNLVKDTTGAGDSFLAGFLVGMFALNNIKTCLAWGCWTARQVIQLVGCQVPSCQPDNILTIKC</sequence>
<proteinExistence type="inferred from homology"/>
<dbReference type="SUPFAM" id="SSF53613">
    <property type="entry name" value="Ribokinase-like"/>
    <property type="match status" value="1"/>
</dbReference>
<evidence type="ECO:0000256" key="8">
    <source>
        <dbReference type="ARBA" id="ARBA00022840"/>
    </source>
</evidence>
<accession>A0AAD8A2B7</accession>
<dbReference type="GO" id="GO:0005524">
    <property type="term" value="F:ATP binding"/>
    <property type="evidence" value="ECO:0007669"/>
    <property type="project" value="UniProtKB-UniRule"/>
</dbReference>
<reference evidence="12" key="1">
    <citation type="journal article" date="2023" name="IScience">
        <title>Live-bearing cockroach genome reveals convergent evolutionary mechanisms linked to viviparity in insects and beyond.</title>
        <authorList>
            <person name="Fouks B."/>
            <person name="Harrison M.C."/>
            <person name="Mikhailova A.A."/>
            <person name="Marchal E."/>
            <person name="English S."/>
            <person name="Carruthers M."/>
            <person name="Jennings E.C."/>
            <person name="Chiamaka E.L."/>
            <person name="Frigard R.A."/>
            <person name="Pippel M."/>
            <person name="Attardo G.M."/>
            <person name="Benoit J.B."/>
            <person name="Bornberg-Bauer E."/>
            <person name="Tobe S.S."/>
        </authorList>
    </citation>
    <scope>NUCLEOTIDE SEQUENCE</scope>
    <source>
        <strain evidence="12">Stay&amp;Tobe</strain>
    </source>
</reference>
<gene>
    <name evidence="12" type="ORF">L9F63_002297</name>
</gene>
<dbReference type="Gene3D" id="3.30.1110.10">
    <property type="match status" value="1"/>
</dbReference>
<keyword evidence="7 10" id="KW-0418">Kinase</keyword>
<dbReference type="GO" id="GO:0004001">
    <property type="term" value="F:adenosine kinase activity"/>
    <property type="evidence" value="ECO:0007669"/>
    <property type="project" value="UniProtKB-UniRule"/>
</dbReference>
<evidence type="ECO:0000256" key="10">
    <source>
        <dbReference type="RuleBase" id="RU368116"/>
    </source>
</evidence>
<dbReference type="InterPro" id="IPR011611">
    <property type="entry name" value="PfkB_dom"/>
</dbReference>
<comment type="subcellular location">
    <subcellularLocation>
        <location evidence="10">Nucleus</location>
    </subcellularLocation>
</comment>
<dbReference type="GO" id="GO:0005829">
    <property type="term" value="C:cytosol"/>
    <property type="evidence" value="ECO:0007669"/>
    <property type="project" value="TreeGrafter"/>
</dbReference>
<dbReference type="AlphaFoldDB" id="A0AAD8A2B7"/>
<keyword evidence="6 10" id="KW-0547">Nucleotide-binding</keyword>